<dbReference type="GO" id="GO:0005829">
    <property type="term" value="C:cytosol"/>
    <property type="evidence" value="ECO:0007669"/>
    <property type="project" value="TreeGrafter"/>
</dbReference>
<dbReference type="EC" id="2.3.1.39" evidence="4"/>
<name>A0A538TY11_UNCEI</name>
<keyword evidence="2 4" id="KW-0012">Acyltransferase</keyword>
<dbReference type="InterPro" id="IPR050858">
    <property type="entry name" value="Mal-CoA-ACP_Trans/PKS_FabD"/>
</dbReference>
<protein>
    <recommendedName>
        <fullName evidence="4">Malonyl CoA-acyl carrier protein transacylase</fullName>
        <ecNumber evidence="4">2.3.1.39</ecNumber>
    </recommendedName>
</protein>
<proteinExistence type="inferred from homology"/>
<dbReference type="PANTHER" id="PTHR42681">
    <property type="entry name" value="MALONYL-COA-ACYL CARRIER PROTEIN TRANSACYLASE, MITOCHONDRIAL"/>
    <property type="match status" value="1"/>
</dbReference>
<dbReference type="EMBL" id="VBOY01000007">
    <property type="protein sequence ID" value="TMQ68524.1"/>
    <property type="molecule type" value="Genomic_DNA"/>
</dbReference>
<evidence type="ECO:0000256" key="3">
    <source>
        <dbReference type="ARBA" id="ARBA00048462"/>
    </source>
</evidence>
<dbReference type="InterPro" id="IPR016035">
    <property type="entry name" value="Acyl_Trfase/lysoPLipase"/>
</dbReference>
<evidence type="ECO:0000256" key="4">
    <source>
        <dbReference type="PIRNR" id="PIRNR000446"/>
    </source>
</evidence>
<dbReference type="InterPro" id="IPR024925">
    <property type="entry name" value="Malonyl_CoA-ACP_transAc"/>
</dbReference>
<dbReference type="InterPro" id="IPR001227">
    <property type="entry name" value="Ac_transferase_dom_sf"/>
</dbReference>
<feature type="active site" evidence="5">
    <location>
        <position position="199"/>
    </location>
</feature>
<accession>A0A538TY11</accession>
<organism evidence="7 8">
    <name type="scientific">Eiseniibacteriota bacterium</name>
    <dbReference type="NCBI Taxonomy" id="2212470"/>
    <lineage>
        <taxon>Bacteria</taxon>
        <taxon>Candidatus Eiseniibacteriota</taxon>
    </lineage>
</organism>
<dbReference type="PIRSF" id="PIRSF000446">
    <property type="entry name" value="Mct"/>
    <property type="match status" value="1"/>
</dbReference>
<evidence type="ECO:0000256" key="5">
    <source>
        <dbReference type="PIRSR" id="PIRSR000446-1"/>
    </source>
</evidence>
<dbReference type="NCBIfam" id="TIGR00128">
    <property type="entry name" value="fabD"/>
    <property type="match status" value="1"/>
</dbReference>
<dbReference type="SUPFAM" id="SSF52151">
    <property type="entry name" value="FabD/lysophospholipase-like"/>
    <property type="match status" value="1"/>
</dbReference>
<dbReference type="GO" id="GO:0006633">
    <property type="term" value="P:fatty acid biosynthetic process"/>
    <property type="evidence" value="ECO:0007669"/>
    <property type="project" value="TreeGrafter"/>
</dbReference>
<evidence type="ECO:0000256" key="2">
    <source>
        <dbReference type="ARBA" id="ARBA00023315"/>
    </source>
</evidence>
<feature type="domain" description="Malonyl-CoA:ACP transacylase (MAT)" evidence="6">
    <location>
        <begin position="6"/>
        <end position="322"/>
    </location>
</feature>
<evidence type="ECO:0000313" key="8">
    <source>
        <dbReference type="Proteomes" id="UP000316609"/>
    </source>
</evidence>
<dbReference type="AlphaFoldDB" id="A0A538TY11"/>
<comment type="catalytic activity">
    <reaction evidence="3 4">
        <text>holo-[ACP] + malonyl-CoA = malonyl-[ACP] + CoA</text>
        <dbReference type="Rhea" id="RHEA:41792"/>
        <dbReference type="Rhea" id="RHEA-COMP:9623"/>
        <dbReference type="Rhea" id="RHEA-COMP:9685"/>
        <dbReference type="ChEBI" id="CHEBI:57287"/>
        <dbReference type="ChEBI" id="CHEBI:57384"/>
        <dbReference type="ChEBI" id="CHEBI:64479"/>
        <dbReference type="ChEBI" id="CHEBI:78449"/>
        <dbReference type="EC" id="2.3.1.39"/>
    </reaction>
</comment>
<evidence type="ECO:0000259" key="6">
    <source>
        <dbReference type="SMART" id="SM00827"/>
    </source>
</evidence>
<reference evidence="7 8" key="1">
    <citation type="journal article" date="2019" name="Nat. Microbiol.">
        <title>Mediterranean grassland soil C-N compound turnover is dependent on rainfall and depth, and is mediated by genomically divergent microorganisms.</title>
        <authorList>
            <person name="Diamond S."/>
            <person name="Andeer P.F."/>
            <person name="Li Z."/>
            <person name="Crits-Christoph A."/>
            <person name="Burstein D."/>
            <person name="Anantharaman K."/>
            <person name="Lane K.R."/>
            <person name="Thomas B.C."/>
            <person name="Pan C."/>
            <person name="Northen T.R."/>
            <person name="Banfield J.F."/>
        </authorList>
    </citation>
    <scope>NUCLEOTIDE SEQUENCE [LARGE SCALE GENOMIC DNA]</scope>
    <source>
        <strain evidence="7">WS_8</strain>
    </source>
</reference>
<keyword evidence="1 4" id="KW-0808">Transferase</keyword>
<dbReference type="PANTHER" id="PTHR42681:SF1">
    <property type="entry name" value="MALONYL-COA-ACYL CARRIER PROTEIN TRANSACYLASE, MITOCHONDRIAL"/>
    <property type="match status" value="1"/>
</dbReference>
<dbReference type="FunFam" id="3.30.70.250:FF:000001">
    <property type="entry name" value="Malonyl CoA-acyl carrier protein transacylase"/>
    <property type="match status" value="1"/>
</dbReference>
<feature type="active site" evidence="5">
    <location>
        <position position="90"/>
    </location>
</feature>
<dbReference type="GO" id="GO:0004314">
    <property type="term" value="F:[acyl-carrier-protein] S-malonyltransferase activity"/>
    <property type="evidence" value="ECO:0007669"/>
    <property type="project" value="UniProtKB-EC"/>
</dbReference>
<dbReference type="Gene3D" id="3.30.70.250">
    <property type="entry name" value="Malonyl-CoA ACP transacylase, ACP-binding"/>
    <property type="match status" value="1"/>
</dbReference>
<comment type="similarity">
    <text evidence="4">Belongs to the fabD family.</text>
</comment>
<sequence>MKLAFLFPGQGAQKVGMGRALAEGFAVAREIFERADRALSVPLSTLCWEGPADELKKSLNTQPALLTHSIAAWQLVHRAGLEPSWVAGHSLGEYSACVAAGAIEFEDALRLVRRRGELMYQAGLERPGTMAAFLGLEAAVVEEICREAASAGIVAAANWNAPGQVVVSGEIPAVERACELARARGAKRAVRLEVSGAFHSPLMATAAAGLAAALDAVTFRDPRCPVVVNVSAAPLATAAELRAALGSQLLGAVRWEDSMRRLRSLGAEGFVELGSGTVLRGLLRTLDRQAPSWNVEDLESLRSTLAALGASASVAATPVPDRQA</sequence>
<dbReference type="Proteomes" id="UP000316609">
    <property type="component" value="Unassembled WGS sequence"/>
</dbReference>
<gene>
    <name evidence="7" type="primary">fabD</name>
    <name evidence="7" type="ORF">E6K78_00830</name>
</gene>
<evidence type="ECO:0000256" key="1">
    <source>
        <dbReference type="ARBA" id="ARBA00022679"/>
    </source>
</evidence>
<dbReference type="Gene3D" id="3.40.366.10">
    <property type="entry name" value="Malonyl-Coenzyme A Acyl Carrier Protein, domain 2"/>
    <property type="match status" value="1"/>
</dbReference>
<dbReference type="InterPro" id="IPR004410">
    <property type="entry name" value="Malonyl_CoA-ACP_transAc_FabD"/>
</dbReference>
<dbReference type="InterPro" id="IPR014043">
    <property type="entry name" value="Acyl_transferase_dom"/>
</dbReference>
<dbReference type="SUPFAM" id="SSF55048">
    <property type="entry name" value="Probable ACP-binding domain of malonyl-CoA ACP transacylase"/>
    <property type="match status" value="1"/>
</dbReference>
<dbReference type="Pfam" id="PF00698">
    <property type="entry name" value="Acyl_transf_1"/>
    <property type="match status" value="1"/>
</dbReference>
<comment type="caution">
    <text evidence="7">The sequence shown here is derived from an EMBL/GenBank/DDBJ whole genome shotgun (WGS) entry which is preliminary data.</text>
</comment>
<dbReference type="SMART" id="SM00827">
    <property type="entry name" value="PKS_AT"/>
    <property type="match status" value="1"/>
</dbReference>
<dbReference type="InterPro" id="IPR016036">
    <property type="entry name" value="Malonyl_transacylase_ACP-bd"/>
</dbReference>
<evidence type="ECO:0000313" key="7">
    <source>
        <dbReference type="EMBL" id="TMQ68524.1"/>
    </source>
</evidence>